<proteinExistence type="predicted"/>
<name>A0A350P7V7_9ALTE</name>
<reference evidence="1 2" key="1">
    <citation type="journal article" date="2018" name="Nat. Biotechnol.">
        <title>A standardized bacterial taxonomy based on genome phylogeny substantially revises the tree of life.</title>
        <authorList>
            <person name="Parks D.H."/>
            <person name="Chuvochina M."/>
            <person name="Waite D.W."/>
            <person name="Rinke C."/>
            <person name="Skarshewski A."/>
            <person name="Chaumeil P.A."/>
            <person name="Hugenholtz P."/>
        </authorList>
    </citation>
    <scope>NUCLEOTIDE SEQUENCE [LARGE SCALE GENOMIC DNA]</scope>
    <source>
        <strain evidence="1">UBA11978</strain>
    </source>
</reference>
<evidence type="ECO:0000313" key="2">
    <source>
        <dbReference type="Proteomes" id="UP000263517"/>
    </source>
</evidence>
<accession>A0A350P7V7</accession>
<dbReference type="AlphaFoldDB" id="A0A350P7V7"/>
<sequence>MTKQYKVYNKRGEYHHAYNASLQGSLSWAIDCAKRVGGSVTEVSDSGKEKEIFNWDKQTTCSR</sequence>
<gene>
    <name evidence="1" type="ORF">DCW74_16780</name>
</gene>
<dbReference type="Proteomes" id="UP000263517">
    <property type="component" value="Unassembled WGS sequence"/>
</dbReference>
<comment type="caution">
    <text evidence="1">The sequence shown here is derived from an EMBL/GenBank/DDBJ whole genome shotgun (WGS) entry which is preliminary data.</text>
</comment>
<evidence type="ECO:0000313" key="1">
    <source>
        <dbReference type="EMBL" id="HAW77374.1"/>
    </source>
</evidence>
<dbReference type="EMBL" id="DNAN01000588">
    <property type="protein sequence ID" value="HAW77374.1"/>
    <property type="molecule type" value="Genomic_DNA"/>
</dbReference>
<organism evidence="1 2">
    <name type="scientific">Alteromonas australica</name>
    <dbReference type="NCBI Taxonomy" id="589873"/>
    <lineage>
        <taxon>Bacteria</taxon>
        <taxon>Pseudomonadati</taxon>
        <taxon>Pseudomonadota</taxon>
        <taxon>Gammaproteobacteria</taxon>
        <taxon>Alteromonadales</taxon>
        <taxon>Alteromonadaceae</taxon>
        <taxon>Alteromonas/Salinimonas group</taxon>
        <taxon>Alteromonas</taxon>
    </lineage>
</organism>
<protein>
    <submittedName>
        <fullName evidence="1">Uncharacterized protein</fullName>
    </submittedName>
</protein>